<comment type="caution">
    <text evidence="4">The sequence shown here is derived from an EMBL/GenBank/DDBJ whole genome shotgun (WGS) entry which is preliminary data.</text>
</comment>
<gene>
    <name evidence="4" type="ORF">ACFQ4O_11980</name>
</gene>
<dbReference type="EMBL" id="JBHTMX010000114">
    <property type="protein sequence ID" value="MFD1332716.1"/>
    <property type="molecule type" value="Genomic_DNA"/>
</dbReference>
<accession>A0ABW3Z962</accession>
<dbReference type="InterPro" id="IPR050571">
    <property type="entry name" value="Class-IV_PLP-Dep_Aminotrnsfr"/>
</dbReference>
<dbReference type="InterPro" id="IPR036038">
    <property type="entry name" value="Aminotransferase-like"/>
</dbReference>
<sequence>MPRLNGQAVGDTAPFDLADRGLTLGDGLFETIAVFGGRPAALGLHLDRLCAAAAEIRLPVDRAALEREVLALAGEGDGVIRLTVTRGAGARGLAIPEASAPAVIAARGAFPPNALFSPMRLATVAVRRNPSSFVSRAKTLSYLDSVLAHDAARRAGADDALMLNTAGRVASTAMANLFAVIGGIVVTPSLDEGVLPGVTRRLTLAACREQGIHVEERPLELHEFVSADAAFAANSVRLLMPVRAIDENVMPDGTHPIVARLTAAVAASCGAPPPASGAPAKGRVRAGRRSPGRIRSATPARRCPSRAFGR</sequence>
<dbReference type="Pfam" id="PF01063">
    <property type="entry name" value="Aminotran_4"/>
    <property type="match status" value="1"/>
</dbReference>
<name>A0ABW3Z962_9HYPH</name>
<dbReference type="InterPro" id="IPR043131">
    <property type="entry name" value="BCAT-like_N"/>
</dbReference>
<evidence type="ECO:0000256" key="3">
    <source>
        <dbReference type="SAM" id="MobiDB-lite"/>
    </source>
</evidence>
<dbReference type="RefSeq" id="WP_378775927.1">
    <property type="nucleotide sequence ID" value="NZ_JBHTMX010000114.1"/>
</dbReference>
<dbReference type="SUPFAM" id="SSF56752">
    <property type="entry name" value="D-aminoacid aminotransferase-like PLP-dependent enzymes"/>
    <property type="match status" value="1"/>
</dbReference>
<organism evidence="4 5">
    <name type="scientific">Methylopila musalis</name>
    <dbReference type="NCBI Taxonomy" id="1134781"/>
    <lineage>
        <taxon>Bacteria</taxon>
        <taxon>Pseudomonadati</taxon>
        <taxon>Pseudomonadota</taxon>
        <taxon>Alphaproteobacteria</taxon>
        <taxon>Hyphomicrobiales</taxon>
        <taxon>Methylopilaceae</taxon>
        <taxon>Methylopila</taxon>
    </lineage>
</organism>
<evidence type="ECO:0000256" key="1">
    <source>
        <dbReference type="ARBA" id="ARBA00009320"/>
    </source>
</evidence>
<dbReference type="Gene3D" id="3.20.10.10">
    <property type="entry name" value="D-amino Acid Aminotransferase, subunit A, domain 2"/>
    <property type="match status" value="1"/>
</dbReference>
<comment type="similarity">
    <text evidence="1">Belongs to the class-IV pyridoxal-phosphate-dependent aminotransferase family.</text>
</comment>
<keyword evidence="4" id="KW-0808">Transferase</keyword>
<dbReference type="PANTHER" id="PTHR42743:SF2">
    <property type="entry name" value="AMINODEOXYCHORISMATE LYASE"/>
    <property type="match status" value="1"/>
</dbReference>
<reference evidence="5" key="1">
    <citation type="journal article" date="2019" name="Int. J. Syst. Evol. Microbiol.">
        <title>The Global Catalogue of Microorganisms (GCM) 10K type strain sequencing project: providing services to taxonomists for standard genome sequencing and annotation.</title>
        <authorList>
            <consortium name="The Broad Institute Genomics Platform"/>
            <consortium name="The Broad Institute Genome Sequencing Center for Infectious Disease"/>
            <person name="Wu L."/>
            <person name="Ma J."/>
        </authorList>
    </citation>
    <scope>NUCLEOTIDE SEQUENCE [LARGE SCALE GENOMIC DNA]</scope>
    <source>
        <strain evidence="5">CCUG 61696</strain>
    </source>
</reference>
<keyword evidence="4" id="KW-0032">Aminotransferase</keyword>
<evidence type="ECO:0000256" key="2">
    <source>
        <dbReference type="ARBA" id="ARBA00014472"/>
    </source>
</evidence>
<dbReference type="InterPro" id="IPR001544">
    <property type="entry name" value="Aminotrans_IV"/>
</dbReference>
<dbReference type="InterPro" id="IPR043132">
    <property type="entry name" value="BCAT-like_C"/>
</dbReference>
<dbReference type="Proteomes" id="UP001597171">
    <property type="component" value="Unassembled WGS sequence"/>
</dbReference>
<protein>
    <recommendedName>
        <fullName evidence="2">Probable branched-chain-amino-acid aminotransferase</fullName>
    </recommendedName>
</protein>
<feature type="compositionally biased region" description="Basic residues" evidence="3">
    <location>
        <begin position="282"/>
        <end position="292"/>
    </location>
</feature>
<evidence type="ECO:0000313" key="5">
    <source>
        <dbReference type="Proteomes" id="UP001597171"/>
    </source>
</evidence>
<proteinExistence type="inferred from homology"/>
<keyword evidence="5" id="KW-1185">Reference proteome</keyword>
<dbReference type="GO" id="GO:0008483">
    <property type="term" value="F:transaminase activity"/>
    <property type="evidence" value="ECO:0007669"/>
    <property type="project" value="UniProtKB-KW"/>
</dbReference>
<evidence type="ECO:0000313" key="4">
    <source>
        <dbReference type="EMBL" id="MFD1332716.1"/>
    </source>
</evidence>
<feature type="region of interest" description="Disordered" evidence="3">
    <location>
        <begin position="270"/>
        <end position="310"/>
    </location>
</feature>
<dbReference type="PANTHER" id="PTHR42743">
    <property type="entry name" value="AMINO-ACID AMINOTRANSFERASE"/>
    <property type="match status" value="1"/>
</dbReference>
<dbReference type="Gene3D" id="3.30.470.10">
    <property type="match status" value="1"/>
</dbReference>